<dbReference type="RefSeq" id="WP_155709493.1">
    <property type="nucleotide sequence ID" value="NZ_BMWU01000001.1"/>
</dbReference>
<dbReference type="Gene3D" id="3.90.1150.10">
    <property type="entry name" value="Aspartate Aminotransferase, domain 1"/>
    <property type="match status" value="1"/>
</dbReference>
<dbReference type="Gene3D" id="3.40.640.10">
    <property type="entry name" value="Type I PLP-dependent aspartate aminotransferase-like (Major domain)"/>
    <property type="match status" value="1"/>
</dbReference>
<dbReference type="GO" id="GO:0000271">
    <property type="term" value="P:polysaccharide biosynthetic process"/>
    <property type="evidence" value="ECO:0007669"/>
    <property type="project" value="TreeGrafter"/>
</dbReference>
<evidence type="ECO:0000256" key="2">
    <source>
        <dbReference type="ARBA" id="ARBA00022898"/>
    </source>
</evidence>
<dbReference type="SUPFAM" id="SSF53383">
    <property type="entry name" value="PLP-dependent transferases"/>
    <property type="match status" value="1"/>
</dbReference>
<evidence type="ECO:0000256" key="4">
    <source>
        <dbReference type="RuleBase" id="RU004508"/>
    </source>
</evidence>
<gene>
    <name evidence="5" type="primary">rfbH</name>
    <name evidence="5" type="ORF">GJV26_14875</name>
</gene>
<keyword evidence="2 4" id="KW-0663">Pyridoxal phosphate</keyword>
<evidence type="ECO:0000256" key="3">
    <source>
        <dbReference type="ARBA" id="ARBA00037999"/>
    </source>
</evidence>
<name>A0A6I3XPL8_9BURK</name>
<evidence type="ECO:0000313" key="5">
    <source>
        <dbReference type="EMBL" id="MUI13735.1"/>
    </source>
</evidence>
<dbReference type="InterPro" id="IPR000653">
    <property type="entry name" value="DegT/StrS_aminotransferase"/>
</dbReference>
<dbReference type="FunFam" id="3.40.640.10:FF:000079">
    <property type="entry name" value="LPS biosynthesis protein"/>
    <property type="match status" value="1"/>
</dbReference>
<dbReference type="CDD" id="cd00616">
    <property type="entry name" value="AHBA_syn"/>
    <property type="match status" value="1"/>
</dbReference>
<dbReference type="PANTHER" id="PTHR30244">
    <property type="entry name" value="TRANSAMINASE"/>
    <property type="match status" value="1"/>
</dbReference>
<sequence length="441" mass="48699">MSEQQSKEQLREQIAALVRQYGELASQPRAFEPGVTVIPPAGKVVGAPEMELMVEASLDAWLTTGRFNDQFEAKLAKLIGVQHLITVNSGSSANLVAFNTLTSPKLGPRAIVPGDEVIGVAAGFPTTVNPIIQFGAIPVFVDVELGTYNIDVTKLEAAIGPKTKAIMLAHTLGNPYNLDVITALCKKYRLWLIEDCCDALGSTYRGKMVGTFGDIGTMSFYPAHHITMGEGGAVFTNNAELKMIAESFRDWGRDCYCPPGKDNTCGKRFCWKLGTLPEGYDHKYTYSHLGYNLKITDMQAACGLAQIDRAAGFIQARKDNFAYLKERLQTCAEFLILPEATEGSDPSWFGFPMTLKPEANASRVDLLTYLDQHKIGTRLLFAGNLTRQPYMIGRNYRVSGDLTNTDRVMNDTFWVGVYPGLSREMLDYVVDKLETFFGVNF</sequence>
<dbReference type="FunFam" id="3.90.1150.10:FF:000068">
    <property type="entry name" value="LPS biosynthesis protein"/>
    <property type="match status" value="1"/>
</dbReference>
<dbReference type="PANTHER" id="PTHR30244:SF34">
    <property type="entry name" value="DTDP-4-AMINO-4,6-DIDEOXYGALACTOSE TRANSAMINASE"/>
    <property type="match status" value="1"/>
</dbReference>
<dbReference type="InterPro" id="IPR015421">
    <property type="entry name" value="PyrdxlP-dep_Trfase_major"/>
</dbReference>
<dbReference type="GO" id="GO:0030170">
    <property type="term" value="F:pyridoxal phosphate binding"/>
    <property type="evidence" value="ECO:0007669"/>
    <property type="project" value="TreeGrafter"/>
</dbReference>
<organism evidence="5 6">
    <name type="scientific">Pseudoduganella dura</name>
    <dbReference type="NCBI Taxonomy" id="321982"/>
    <lineage>
        <taxon>Bacteria</taxon>
        <taxon>Pseudomonadati</taxon>
        <taxon>Pseudomonadota</taxon>
        <taxon>Betaproteobacteria</taxon>
        <taxon>Burkholderiales</taxon>
        <taxon>Oxalobacteraceae</taxon>
        <taxon>Telluria group</taxon>
        <taxon>Pseudoduganella</taxon>
    </lineage>
</organism>
<dbReference type="PIRSF" id="PIRSF000390">
    <property type="entry name" value="PLP_StrS"/>
    <property type="match status" value="1"/>
</dbReference>
<keyword evidence="6" id="KW-1185">Reference proteome</keyword>
<comment type="caution">
    <text evidence="5">The sequence shown here is derived from an EMBL/GenBank/DDBJ whole genome shotgun (WGS) entry which is preliminary data.</text>
</comment>
<dbReference type="AlphaFoldDB" id="A0A6I3XPL8"/>
<protein>
    <submittedName>
        <fullName evidence="5">Lipopolysaccharide biosynthesis protein RfbH</fullName>
    </submittedName>
</protein>
<dbReference type="Proteomes" id="UP000431684">
    <property type="component" value="Unassembled WGS sequence"/>
</dbReference>
<dbReference type="EMBL" id="WNWM01000002">
    <property type="protein sequence ID" value="MUI13735.1"/>
    <property type="molecule type" value="Genomic_DNA"/>
</dbReference>
<dbReference type="GO" id="GO:0008483">
    <property type="term" value="F:transaminase activity"/>
    <property type="evidence" value="ECO:0007669"/>
    <property type="project" value="TreeGrafter"/>
</dbReference>
<evidence type="ECO:0000256" key="1">
    <source>
        <dbReference type="ARBA" id="ARBA00001933"/>
    </source>
</evidence>
<accession>A0A6I3XPL8</accession>
<reference evidence="5 6" key="1">
    <citation type="submission" date="2019-11" db="EMBL/GenBank/DDBJ databases">
        <title>Draft Genome Sequences of Six Type Strains of the Genus Massilia.</title>
        <authorList>
            <person name="Miess H."/>
            <person name="Frediansyah A."/>
            <person name="Goeker M."/>
            <person name="Gross H."/>
        </authorList>
    </citation>
    <scope>NUCLEOTIDE SEQUENCE [LARGE SCALE GENOMIC DNA]</scope>
    <source>
        <strain evidence="5 6">DSM 17513</strain>
    </source>
</reference>
<dbReference type="OrthoDB" id="9804264at2"/>
<dbReference type="InterPro" id="IPR015422">
    <property type="entry name" value="PyrdxlP-dep_Trfase_small"/>
</dbReference>
<comment type="similarity">
    <text evidence="3 4">Belongs to the DegT/DnrJ/EryC1 family.</text>
</comment>
<dbReference type="InterPro" id="IPR015424">
    <property type="entry name" value="PyrdxlP-dep_Trfase"/>
</dbReference>
<dbReference type="NCBIfam" id="NF011936">
    <property type="entry name" value="PRK15407.1"/>
    <property type="match status" value="1"/>
</dbReference>
<dbReference type="Pfam" id="PF01041">
    <property type="entry name" value="DegT_DnrJ_EryC1"/>
    <property type="match status" value="1"/>
</dbReference>
<proteinExistence type="inferred from homology"/>
<evidence type="ECO:0000313" key="6">
    <source>
        <dbReference type="Proteomes" id="UP000431684"/>
    </source>
</evidence>
<comment type="cofactor">
    <cofactor evidence="1">
        <name>pyridoxal 5'-phosphate</name>
        <dbReference type="ChEBI" id="CHEBI:597326"/>
    </cofactor>
</comment>